<feature type="compositionally biased region" description="Polar residues" evidence="1">
    <location>
        <begin position="1"/>
        <end position="10"/>
    </location>
</feature>
<dbReference type="Gene3D" id="3.40.50.1820">
    <property type="entry name" value="alpha/beta hydrolase"/>
    <property type="match status" value="1"/>
</dbReference>
<protein>
    <submittedName>
        <fullName evidence="2">Peptidase S10</fullName>
    </submittedName>
</protein>
<dbReference type="Pfam" id="PF00450">
    <property type="entry name" value="Peptidase_S10"/>
    <property type="match status" value="1"/>
</dbReference>
<dbReference type="SUPFAM" id="SSF53474">
    <property type="entry name" value="alpha/beta-Hydrolases"/>
    <property type="match status" value="1"/>
</dbReference>
<organism evidence="2 3">
    <name type="scientific">Ornithinimicrobium cryptoxanthini</name>
    <dbReference type="NCBI Taxonomy" id="2934161"/>
    <lineage>
        <taxon>Bacteria</taxon>
        <taxon>Bacillati</taxon>
        <taxon>Actinomycetota</taxon>
        <taxon>Actinomycetes</taxon>
        <taxon>Micrococcales</taxon>
        <taxon>Ornithinimicrobiaceae</taxon>
        <taxon>Ornithinimicrobium</taxon>
    </lineage>
</organism>
<sequence length="518" mass="56959">MAQTDDTTPTAPVPSESSDEGRDTHAATTEPAPTTKPVEPKDDLVTTRHTLRVGGEDLHYTATTGRVVLREEVFEDDVFTGTKARAEVFLTSYVLDRPEGAAARPVTFAFNGGPGSSSVWLHLGLLGPRRVQMGDVGELLPPPYALVDNPESLLTVSDLVFIDPVSTGFSRAVEGGRAKSYHGFTADIESVGEIIRLWTARHERWLSPKFLAGESYGTLRAAALADHLQSRYGMYLNGIMLISSVLDLGSIGLHEPDTDRAFVGFLPTYAAVAHYHGRHGRKALSTVVREAQEYADRDYPYALTRGVRLTGGERAEHVERLAGLTGLDPEWVDRADLRIEHIRFFTELLRGQRLVVGRLDSRFTGPAAAGNAETMDADPSHDAIAGPYAAAWNHHVRADLGYESDLHYEQISTRVHPWSYSDFEGRSVDVTPRLARAMRANPHLRVHVAYGWYDGATPFYAAREVLAQLDIPAALQDNIEHCYYDAGHMMYVHEPSRLQQSADLADFVTRAVGATDAG</sequence>
<dbReference type="RefSeq" id="WP_252622085.1">
    <property type="nucleotide sequence ID" value="NZ_CP099490.1"/>
</dbReference>
<dbReference type="EMBL" id="CP099490">
    <property type="protein sequence ID" value="USQ77200.1"/>
    <property type="molecule type" value="Genomic_DNA"/>
</dbReference>
<accession>A0ABY4YK74</accession>
<evidence type="ECO:0000313" key="2">
    <source>
        <dbReference type="EMBL" id="USQ77200.1"/>
    </source>
</evidence>
<proteinExistence type="predicted"/>
<name>A0ABY4YK74_9MICO</name>
<dbReference type="InterPro" id="IPR029058">
    <property type="entry name" value="AB_hydrolase_fold"/>
</dbReference>
<reference evidence="2" key="1">
    <citation type="submission" date="2022-06" db="EMBL/GenBank/DDBJ databases">
        <title>Ornithinimicrobium JY.X270.</title>
        <authorList>
            <person name="Huang Y."/>
        </authorList>
    </citation>
    <scope>NUCLEOTIDE SEQUENCE</scope>
    <source>
        <strain evidence="2">JY.X270</strain>
    </source>
</reference>
<dbReference type="Proteomes" id="UP001056535">
    <property type="component" value="Chromosome"/>
</dbReference>
<dbReference type="InterPro" id="IPR001563">
    <property type="entry name" value="Peptidase_S10"/>
</dbReference>
<evidence type="ECO:0000256" key="1">
    <source>
        <dbReference type="SAM" id="MobiDB-lite"/>
    </source>
</evidence>
<keyword evidence="3" id="KW-1185">Reference proteome</keyword>
<feature type="region of interest" description="Disordered" evidence="1">
    <location>
        <begin position="1"/>
        <end position="45"/>
    </location>
</feature>
<evidence type="ECO:0000313" key="3">
    <source>
        <dbReference type="Proteomes" id="UP001056535"/>
    </source>
</evidence>
<feature type="compositionally biased region" description="Low complexity" evidence="1">
    <location>
        <begin position="26"/>
        <end position="37"/>
    </location>
</feature>
<gene>
    <name evidence="2" type="ORF">NF557_04600</name>
</gene>